<comment type="subcellular location">
    <subcellularLocation>
        <location evidence="5">Cytoplasm</location>
    </subcellularLocation>
</comment>
<keyword evidence="3 5" id="KW-0540">Nuclease</keyword>
<evidence type="ECO:0000256" key="5">
    <source>
        <dbReference type="HAMAP-Rule" id="MF_00651"/>
    </source>
</evidence>
<comment type="caution">
    <text evidence="7">The sequence shown here is derived from an EMBL/GenBank/DDBJ whole genome shotgun (WGS) entry which is preliminary data.</text>
</comment>
<dbReference type="EMBL" id="VPFL01000002">
    <property type="protein sequence ID" value="TXF13403.1"/>
    <property type="molecule type" value="Genomic_DNA"/>
</dbReference>
<dbReference type="Proteomes" id="UP000321201">
    <property type="component" value="Unassembled WGS sequence"/>
</dbReference>
<evidence type="ECO:0000259" key="6">
    <source>
        <dbReference type="SMART" id="SM00732"/>
    </source>
</evidence>
<proteinExistence type="inferred from homology"/>
<evidence type="ECO:0000313" key="7">
    <source>
        <dbReference type="EMBL" id="TXF13403.1"/>
    </source>
</evidence>
<dbReference type="CDD" id="cd16964">
    <property type="entry name" value="YqgF"/>
    <property type="match status" value="1"/>
</dbReference>
<dbReference type="GO" id="GO:0005829">
    <property type="term" value="C:cytosol"/>
    <property type="evidence" value="ECO:0007669"/>
    <property type="project" value="TreeGrafter"/>
</dbReference>
<dbReference type="SUPFAM" id="SSF53098">
    <property type="entry name" value="Ribonuclease H-like"/>
    <property type="match status" value="1"/>
</dbReference>
<dbReference type="PANTHER" id="PTHR33317">
    <property type="entry name" value="POLYNUCLEOTIDYL TRANSFERASE, RIBONUCLEASE H-LIKE SUPERFAMILY PROTEIN"/>
    <property type="match status" value="1"/>
</dbReference>
<sequence length="152" mass="16313">MSQGAPPFPGTGTVFGFDFGEKRIGVAVGDAAMKLAHPLTVIRAQANARRFQAIAALIEEWRPVLLVVGLPSREDGTAHPMGERCLRFARRLAGRFGLPVAVVDERLTSWSAEDGLAQAGVPADKRRAVLDAAAAQTILQSYFAEPHLARKP</sequence>
<dbReference type="FunCoup" id="A0A5C7F1Q0">
    <property type="interactions" value="346"/>
</dbReference>
<gene>
    <name evidence="7" type="primary">ruvX</name>
    <name evidence="7" type="ORF">FR698_02385</name>
</gene>
<dbReference type="EC" id="3.1.-.-" evidence="5"/>
<dbReference type="HAMAP" id="MF_00651">
    <property type="entry name" value="Nuclease_YqgF"/>
    <property type="match status" value="1"/>
</dbReference>
<evidence type="ECO:0000256" key="4">
    <source>
        <dbReference type="ARBA" id="ARBA00022801"/>
    </source>
</evidence>
<dbReference type="NCBIfam" id="TIGR00250">
    <property type="entry name" value="RNAse_H_YqgF"/>
    <property type="match status" value="1"/>
</dbReference>
<dbReference type="Gene3D" id="3.30.420.140">
    <property type="entry name" value="YqgF/RNase H-like domain"/>
    <property type="match status" value="1"/>
</dbReference>
<keyword evidence="8" id="KW-1185">Reference proteome</keyword>
<evidence type="ECO:0000313" key="8">
    <source>
        <dbReference type="Proteomes" id="UP000321201"/>
    </source>
</evidence>
<dbReference type="AlphaFoldDB" id="A0A5C7F1Q0"/>
<dbReference type="Pfam" id="PF03652">
    <property type="entry name" value="RuvX"/>
    <property type="match status" value="1"/>
</dbReference>
<dbReference type="GO" id="GO:0016788">
    <property type="term" value="F:hydrolase activity, acting on ester bonds"/>
    <property type="evidence" value="ECO:0007669"/>
    <property type="project" value="UniProtKB-UniRule"/>
</dbReference>
<evidence type="ECO:0000256" key="2">
    <source>
        <dbReference type="ARBA" id="ARBA00022517"/>
    </source>
</evidence>
<accession>A0A5C7F1Q0</accession>
<dbReference type="GO" id="GO:0000967">
    <property type="term" value="P:rRNA 5'-end processing"/>
    <property type="evidence" value="ECO:0007669"/>
    <property type="project" value="UniProtKB-UniRule"/>
</dbReference>
<name>A0A5C7F1Q0_9PROT</name>
<keyword evidence="2 5" id="KW-0690">Ribosome biogenesis</keyword>
<keyword evidence="1 5" id="KW-0963">Cytoplasm</keyword>
<dbReference type="InParanoid" id="A0A5C7F1Q0"/>
<organism evidence="7 8">
    <name type="scientific">Pelomicrobium methylotrophicum</name>
    <dbReference type="NCBI Taxonomy" id="2602750"/>
    <lineage>
        <taxon>Bacteria</taxon>
        <taxon>Pseudomonadati</taxon>
        <taxon>Pseudomonadota</taxon>
        <taxon>Hydrogenophilia</taxon>
        <taxon>Hydrogenophilia incertae sedis</taxon>
        <taxon>Pelomicrobium</taxon>
    </lineage>
</organism>
<evidence type="ECO:0000256" key="1">
    <source>
        <dbReference type="ARBA" id="ARBA00022490"/>
    </source>
</evidence>
<reference evidence="7 8" key="1">
    <citation type="submission" date="2019-08" db="EMBL/GenBank/DDBJ databases">
        <title>Pelomicrobium methylotrophicum gen. nov., sp. nov. a moderately thermophilic, facultatively anaerobic, lithoautotrophic and methylotrophic bacterium isolated from a terrestrial mud volcano.</title>
        <authorList>
            <person name="Slobodkina G.B."/>
            <person name="Merkel A.Y."/>
            <person name="Slobodkin A.I."/>
        </authorList>
    </citation>
    <scope>NUCLEOTIDE SEQUENCE [LARGE SCALE GENOMIC DNA]</scope>
    <source>
        <strain evidence="7 8">SM250</strain>
    </source>
</reference>
<protein>
    <recommendedName>
        <fullName evidence="5">Putative pre-16S rRNA nuclease</fullName>
        <ecNumber evidence="5">3.1.-.-</ecNumber>
    </recommendedName>
</protein>
<evidence type="ECO:0000256" key="3">
    <source>
        <dbReference type="ARBA" id="ARBA00022722"/>
    </source>
</evidence>
<dbReference type="InterPro" id="IPR037027">
    <property type="entry name" value="YqgF/RNaseH-like_dom_sf"/>
</dbReference>
<feature type="domain" description="YqgF/RNase H-like" evidence="6">
    <location>
        <begin position="12"/>
        <end position="112"/>
    </location>
</feature>
<dbReference type="PANTHER" id="PTHR33317:SF4">
    <property type="entry name" value="POLYNUCLEOTIDYL TRANSFERASE, RIBONUCLEASE H-LIKE SUPERFAMILY PROTEIN"/>
    <property type="match status" value="1"/>
</dbReference>
<dbReference type="InterPro" id="IPR006641">
    <property type="entry name" value="YqgF/RNaseH-like_dom"/>
</dbReference>
<dbReference type="GO" id="GO:0004518">
    <property type="term" value="F:nuclease activity"/>
    <property type="evidence" value="ECO:0007669"/>
    <property type="project" value="UniProtKB-KW"/>
</dbReference>
<dbReference type="InterPro" id="IPR012337">
    <property type="entry name" value="RNaseH-like_sf"/>
</dbReference>
<dbReference type="SMART" id="SM00732">
    <property type="entry name" value="YqgFc"/>
    <property type="match status" value="1"/>
</dbReference>
<dbReference type="OrthoDB" id="9796140at2"/>
<dbReference type="InterPro" id="IPR005227">
    <property type="entry name" value="YqgF"/>
</dbReference>
<keyword evidence="4 5" id="KW-0378">Hydrolase</keyword>
<comment type="similarity">
    <text evidence="5">Belongs to the YqgF HJR family.</text>
</comment>
<comment type="function">
    <text evidence="5">Could be a nuclease involved in processing of the 5'-end of pre-16S rRNA.</text>
</comment>